<dbReference type="InterPro" id="IPR026161">
    <property type="entry name" value="FAM178"/>
</dbReference>
<proteinExistence type="inferred from homology"/>
<evidence type="ECO:0000313" key="5">
    <source>
        <dbReference type="EMBL" id="KAG7512944.1"/>
    </source>
</evidence>
<dbReference type="Pfam" id="PF14816">
    <property type="entry name" value="CANIN"/>
    <property type="match status" value="1"/>
</dbReference>
<feature type="region of interest" description="Disordered" evidence="3">
    <location>
        <begin position="1"/>
        <end position="70"/>
    </location>
</feature>
<comment type="similarity">
    <text evidence="1">Belongs to the FAM178 family.</text>
</comment>
<evidence type="ECO:0000256" key="1">
    <source>
        <dbReference type="ARBA" id="ARBA00010311"/>
    </source>
</evidence>
<dbReference type="PANTHER" id="PTHR16046:SF9">
    <property type="entry name" value="SMC5-SMC6 COMPLEX LOCALIZATION FACTOR PROTEIN 2"/>
    <property type="match status" value="1"/>
</dbReference>
<evidence type="ECO:0000259" key="4">
    <source>
        <dbReference type="Pfam" id="PF14816"/>
    </source>
</evidence>
<evidence type="ECO:0000256" key="2">
    <source>
        <dbReference type="SAM" id="Coils"/>
    </source>
</evidence>
<name>A0AAV6S702_SOLSE</name>
<accession>A0AAV6S702</accession>
<feature type="compositionally biased region" description="Polar residues" evidence="3">
    <location>
        <begin position="1"/>
        <end position="11"/>
    </location>
</feature>
<feature type="region of interest" description="Disordered" evidence="3">
    <location>
        <begin position="262"/>
        <end position="282"/>
    </location>
</feature>
<gene>
    <name evidence="5" type="ORF">JOB18_043714</name>
</gene>
<feature type="coiled-coil region" evidence="2">
    <location>
        <begin position="552"/>
        <end position="606"/>
    </location>
</feature>
<feature type="region of interest" description="Disordered" evidence="3">
    <location>
        <begin position="514"/>
        <end position="536"/>
    </location>
</feature>
<feature type="compositionally biased region" description="Polar residues" evidence="3">
    <location>
        <begin position="25"/>
        <end position="40"/>
    </location>
</feature>
<feature type="compositionally biased region" description="Low complexity" evidence="3">
    <location>
        <begin position="142"/>
        <end position="151"/>
    </location>
</feature>
<feature type="compositionally biased region" description="Low complexity" evidence="3">
    <location>
        <begin position="263"/>
        <end position="278"/>
    </location>
</feature>
<keyword evidence="2" id="KW-0175">Coiled coil</keyword>
<feature type="region of interest" description="Disordered" evidence="3">
    <location>
        <begin position="320"/>
        <end position="355"/>
    </location>
</feature>
<dbReference type="Proteomes" id="UP000693946">
    <property type="component" value="Linkage Group LG15"/>
</dbReference>
<dbReference type="EMBL" id="JAGKHQ010000007">
    <property type="protein sequence ID" value="KAG7512944.1"/>
    <property type="molecule type" value="Genomic_DNA"/>
</dbReference>
<sequence length="1047" mass="118391">MRDVSNYTSSFHMRRDQVIKPKATLSFSGSKNVTAKNQDSNKQHRPHVSPPERAAEEVNPQQPSYCEPQTPGNCHCPPSYCKYPLSRRSSDRRSDVGVPMMHSPARPDQGQQYKRVPSSVKSTPADSHCSSLKRRRDSEDNSTSPSLVSSLKCSSDLKLQQRTTDSHLCTEPVCGQSSRLVDTDAQDDDSKHYYLRKAYITSSQDQIIKIRLSEMPADGCLRKTEVEPVRKTKCSTLFSPKVTSSLPHTHSTSVLPVKTPRTKMSISPKSSSKLNSGSQVELNKTARPRRHGVMPNYTDDLFTPDPVSYLVSTAHKTAKPERAGSTIKSTMPEKSCSSTTSVRSSTRVTGSSCHKTQNSTVRGFTNAEDTKVPYSVGNIQFQLPSVTLERIKLENIPSRSKDSELKNSPVTISGRQLQGTSVKSEEERTTLLAHNVTSVTGTTASKEMFHFTEVKEETGESDGKKTNEEDSVDIESVELDLDFSFALDLGLAQSSQSSEEEQLLSLQEMIESVTKPPDTPEKGAFSEPSTPGNHSMRLRARLSSPTKPGLYKNNLDQLLKEINTNKKAKKSEEQLLLMCKEDLLRIAKYEEDQEQQEEAITSEQQEFVQRYTLMSDGLREVPPGEAVFNLEKFGQIFNQDTLQLRKYMVKPQGMAQKTLLWSSPAQLRSHVTMGLFQEAYDCHSPCPTQVSRFLFKMMSVHMERLISEKILEVLCDIACTAARQIVESESQQFKVWVPSLADVTLVLLNMGVPFVSLFPFENLQPQFTEGDLLEDVYIYKSESPSHNKEQKTVPEHNYSTILKYLSLCMGLCPRAYSDDELLLLLSVLERVSLDTQLILQPSVEIFPLLYKILNNFRDWKSMLPRICLALTDLTDDHHNMCLLIQQLPDNKRGKQLRQHLSLSMISKLLNGKSTYRPTEEEFQLSALRPYLPAMQPSTIVQGMLSSTSRSWTDEDKDMAYLDQQSYYLCYSLLTLTNEASNFQSFPAHQNDQLLCLYSELDVHVKCDIRESEKCLYRSKVKDLVSRIDIKWQNMLQKTKPFYSWSAV</sequence>
<protein>
    <recommendedName>
        <fullName evidence="4">Coiled-coil SMC6 And NSE5 INteracting (CANIN) domain-containing protein</fullName>
    </recommendedName>
</protein>
<dbReference type="PANTHER" id="PTHR16046">
    <property type="entry name" value="SMC5-SMC6 COMPLEX LOCALIZATION FACTOR 2"/>
    <property type="match status" value="1"/>
</dbReference>
<feature type="domain" description="Coiled-coil SMC6 And NSE5 INteracting (CANIN)" evidence="4">
    <location>
        <begin position="545"/>
        <end position="913"/>
    </location>
</feature>
<feature type="region of interest" description="Disordered" evidence="3">
    <location>
        <begin position="86"/>
        <end position="151"/>
    </location>
</feature>
<evidence type="ECO:0000313" key="6">
    <source>
        <dbReference type="Proteomes" id="UP000693946"/>
    </source>
</evidence>
<reference evidence="5 6" key="1">
    <citation type="journal article" date="2021" name="Sci. Rep.">
        <title>Chromosome anchoring in Senegalese sole (Solea senegalensis) reveals sex-associated markers and genome rearrangements in flatfish.</title>
        <authorList>
            <person name="Guerrero-Cozar I."/>
            <person name="Gomez-Garrido J."/>
            <person name="Berbel C."/>
            <person name="Martinez-Blanch J.F."/>
            <person name="Alioto T."/>
            <person name="Claros M.G."/>
            <person name="Gagnaire P.A."/>
            <person name="Manchado M."/>
        </authorList>
    </citation>
    <scope>NUCLEOTIDE SEQUENCE [LARGE SCALE GENOMIC DNA]</scope>
    <source>
        <strain evidence="5">Sse05_10M</strain>
    </source>
</reference>
<dbReference type="InterPro" id="IPR044276">
    <property type="entry name" value="CANIN_dom"/>
</dbReference>
<comment type="caution">
    <text evidence="5">The sequence shown here is derived from an EMBL/GenBank/DDBJ whole genome shotgun (WGS) entry which is preliminary data.</text>
</comment>
<feature type="compositionally biased region" description="Low complexity" evidence="3">
    <location>
        <begin position="335"/>
        <end position="353"/>
    </location>
</feature>
<organism evidence="5 6">
    <name type="scientific">Solea senegalensis</name>
    <name type="common">Senegalese sole</name>
    <dbReference type="NCBI Taxonomy" id="28829"/>
    <lineage>
        <taxon>Eukaryota</taxon>
        <taxon>Metazoa</taxon>
        <taxon>Chordata</taxon>
        <taxon>Craniata</taxon>
        <taxon>Vertebrata</taxon>
        <taxon>Euteleostomi</taxon>
        <taxon>Actinopterygii</taxon>
        <taxon>Neopterygii</taxon>
        <taxon>Teleostei</taxon>
        <taxon>Neoteleostei</taxon>
        <taxon>Acanthomorphata</taxon>
        <taxon>Carangaria</taxon>
        <taxon>Pleuronectiformes</taxon>
        <taxon>Pleuronectoidei</taxon>
        <taxon>Soleidae</taxon>
        <taxon>Solea</taxon>
    </lineage>
</organism>
<feature type="compositionally biased region" description="Polar residues" evidence="3">
    <location>
        <begin position="119"/>
        <end position="130"/>
    </location>
</feature>
<keyword evidence="6" id="KW-1185">Reference proteome</keyword>
<evidence type="ECO:0000256" key="3">
    <source>
        <dbReference type="SAM" id="MobiDB-lite"/>
    </source>
</evidence>
<dbReference type="AlphaFoldDB" id="A0AAV6S702"/>